<name>A0A2V0RCD4_9ZZZZ</name>
<dbReference type="PANTHER" id="PTHR34456:SF13">
    <property type="entry name" value="REVERSE TRANSCRIPTASE DOMAIN-CONTAINING PROTEIN"/>
    <property type="match status" value="1"/>
</dbReference>
<dbReference type="InterPro" id="IPR008686">
    <property type="entry name" value="RNA_pol_mitovir"/>
</dbReference>
<proteinExistence type="predicted"/>
<dbReference type="Pfam" id="PF05919">
    <property type="entry name" value="Mitovir_RNA_pol"/>
    <property type="match status" value="1"/>
</dbReference>
<comment type="caution">
    <text evidence="1">The sequence shown here is derived from an EMBL/GenBank/DDBJ whole genome shotgun (WGS) entry which is preliminary data.</text>
</comment>
<evidence type="ECO:0000313" key="1">
    <source>
        <dbReference type="EMBL" id="GBH22767.1"/>
    </source>
</evidence>
<sequence>MSKVTRDLTLDKLVSSYGANPLFTRGPNGISILSVHRDLPCLNYHGLTAKIESLINRISETSPDMKMSLVTQELISEFSEKSENGSVAKIVFLNEKSGKLRLIAQGDYLSQSALKPIHDSLMKVLGNIPNDFVMDQSSGKDLARRFTQNGYCVSYDLSSATDTLSVKAQSYLIDLVLPGNLGKDWESVLDRPFSYTLPSGKTGMAKYSAGQPMGFLSSFPAFTLLHHVVVRLAYYKAYNKVPHKSKRFYAIIGDDIVIGDKDVSREYLKVVKDFGGNVNLSKSWVSNNPNRSYSEFAKSWSVDGVDITPTSLRMFRTSLNSWGELPMSISRHWENTQQFTSRKKMLTIFQRFFAKEAKILVDLLPIPPFLGGFGKRDHIPLRDRIDSVAIRLFIANRILSCFTTITSHDSVDVVESVSDISDARAKRLALSLYLKLLRDKQGRWYQLIRHNRKSFLVWATSNDTPMSLLIDMLEGLNKELTFSLRDTLPTKSLGWIRSQNLRRKEYAYLPQNQVNIDFAIDALKSVLDSNR</sequence>
<dbReference type="InterPro" id="IPR043502">
    <property type="entry name" value="DNA/RNA_pol_sf"/>
</dbReference>
<dbReference type="EMBL" id="BDQD01000201">
    <property type="protein sequence ID" value="GBH22767.1"/>
    <property type="molecule type" value="Genomic_RNA"/>
</dbReference>
<protein>
    <submittedName>
        <fullName evidence="1">RdRp</fullName>
    </submittedName>
</protein>
<dbReference type="SUPFAM" id="SSF56672">
    <property type="entry name" value="DNA/RNA polymerases"/>
    <property type="match status" value="1"/>
</dbReference>
<accession>A0A2V0RCD4</accession>
<dbReference type="AlphaFoldDB" id="A0A2V0RCD4"/>
<organism evidence="1">
    <name type="scientific">viral metagenome</name>
    <dbReference type="NCBI Taxonomy" id="1070528"/>
    <lineage>
        <taxon>unclassified sequences</taxon>
        <taxon>metagenomes</taxon>
        <taxon>organismal metagenomes</taxon>
    </lineage>
</organism>
<reference evidence="1" key="1">
    <citation type="submission" date="2017-04" db="EMBL/GenBank/DDBJ databases">
        <title>Unveiling RNA virosphere associated with marine microorganisms.</title>
        <authorList>
            <person name="Urayama S."/>
            <person name="Takaki Y."/>
            <person name="Nishi S."/>
            <person name="Yoshida Y."/>
            <person name="Deguchi S."/>
            <person name="Takai K."/>
            <person name="Nunoura T."/>
        </authorList>
    </citation>
    <scope>NUCLEOTIDE SEQUENCE</scope>
</reference>
<dbReference type="PANTHER" id="PTHR34456">
    <property type="entry name" value="MITOVIRUS RNA-DEPENDENT RNA POLYMERASE"/>
    <property type="match status" value="1"/>
</dbReference>